<dbReference type="PANTHER" id="PTHR37831:SF1">
    <property type="entry name" value="D-RIBOSE PYRANASE"/>
    <property type="match status" value="1"/>
</dbReference>
<dbReference type="EMBL" id="UGMS01000002">
    <property type="protein sequence ID" value="STW66380.1"/>
    <property type="molecule type" value="Genomic_DNA"/>
</dbReference>
<evidence type="ECO:0000256" key="2">
    <source>
        <dbReference type="ARBA" id="ARBA00012862"/>
    </source>
</evidence>
<evidence type="ECO:0000256" key="1">
    <source>
        <dbReference type="ARBA" id="ARBA00000223"/>
    </source>
</evidence>
<proteinExistence type="predicted"/>
<dbReference type="InterPro" id="IPR023750">
    <property type="entry name" value="RbsD-like_sf"/>
</dbReference>
<dbReference type="EC" id="5.4.99.62" evidence="2"/>
<dbReference type="SUPFAM" id="SSF102546">
    <property type="entry name" value="RbsD-like"/>
    <property type="match status" value="1"/>
</dbReference>
<comment type="caution">
    <text evidence="6">The sequence shown here is derived from an EMBL/GenBank/DDBJ whole genome shotgun (WGS) entry which is preliminary data.</text>
</comment>
<dbReference type="GO" id="GO:0016872">
    <property type="term" value="F:intramolecular lyase activity"/>
    <property type="evidence" value="ECO:0007669"/>
    <property type="project" value="InterPro"/>
</dbReference>
<comment type="catalytic activity">
    <reaction evidence="1">
        <text>beta-D-ribopyranose = beta-D-ribofuranose</text>
        <dbReference type="Rhea" id="RHEA:25432"/>
        <dbReference type="ChEBI" id="CHEBI:27476"/>
        <dbReference type="ChEBI" id="CHEBI:47002"/>
        <dbReference type="EC" id="5.4.99.62"/>
    </reaction>
</comment>
<dbReference type="Proteomes" id="UP000254863">
    <property type="component" value="Unassembled WGS sequence"/>
</dbReference>
<evidence type="ECO:0000256" key="3">
    <source>
        <dbReference type="ARBA" id="ARBA00022490"/>
    </source>
</evidence>
<protein>
    <recommendedName>
        <fullName evidence="2">D-ribose pyranase</fullName>
        <ecNumber evidence="2">5.4.99.62</ecNumber>
    </recommendedName>
</protein>
<dbReference type="NCBIfam" id="NF008761">
    <property type="entry name" value="PRK11797.1"/>
    <property type="match status" value="1"/>
</dbReference>
<dbReference type="InterPro" id="IPR007721">
    <property type="entry name" value="RbsD_FucU"/>
</dbReference>
<gene>
    <name evidence="6" type="primary">rbsD</name>
    <name evidence="6" type="ORF">NCTC11685_04131</name>
</gene>
<sequence>MLISRRSSPVWGIPIRWLFATLVLPVPRSSARIDMALTHGVPSFMQVLEVVTSEMQVEAAILAEEIKTLNPQLHATLLTHLEQLQQHQGNTIEIRYTSHEQFKKETADSQAVIRSGECSPYANVILCAGVTF</sequence>
<accession>A0A7H4PEQ3</accession>
<dbReference type="GO" id="GO:0062193">
    <property type="term" value="F:D-ribose pyranase activity"/>
    <property type="evidence" value="ECO:0007669"/>
    <property type="project" value="UniProtKB-EC"/>
</dbReference>
<evidence type="ECO:0000313" key="7">
    <source>
        <dbReference type="Proteomes" id="UP000254863"/>
    </source>
</evidence>
<name>A0A7H4PEQ3_9ENTR</name>
<organism evidence="6 7">
    <name type="scientific">Klebsiella michiganensis</name>
    <dbReference type="NCBI Taxonomy" id="1134687"/>
    <lineage>
        <taxon>Bacteria</taxon>
        <taxon>Pseudomonadati</taxon>
        <taxon>Pseudomonadota</taxon>
        <taxon>Gammaproteobacteria</taxon>
        <taxon>Enterobacterales</taxon>
        <taxon>Enterobacteriaceae</taxon>
        <taxon>Klebsiella/Raoultella group</taxon>
        <taxon>Klebsiella</taxon>
    </lineage>
</organism>
<dbReference type="Pfam" id="PF05025">
    <property type="entry name" value="RbsD_FucU"/>
    <property type="match status" value="1"/>
</dbReference>
<dbReference type="PANTHER" id="PTHR37831">
    <property type="entry name" value="D-RIBOSE PYRANASE"/>
    <property type="match status" value="1"/>
</dbReference>
<dbReference type="GO" id="GO:0005829">
    <property type="term" value="C:cytosol"/>
    <property type="evidence" value="ECO:0007669"/>
    <property type="project" value="TreeGrafter"/>
</dbReference>
<dbReference type="Gene3D" id="3.40.1650.10">
    <property type="entry name" value="RbsD-like domain"/>
    <property type="match status" value="1"/>
</dbReference>
<dbReference type="GO" id="GO:0048029">
    <property type="term" value="F:monosaccharide binding"/>
    <property type="evidence" value="ECO:0007669"/>
    <property type="project" value="InterPro"/>
</dbReference>
<keyword evidence="3" id="KW-0963">Cytoplasm</keyword>
<keyword evidence="5" id="KW-0119">Carbohydrate metabolism</keyword>
<dbReference type="GO" id="GO:0019303">
    <property type="term" value="P:D-ribose catabolic process"/>
    <property type="evidence" value="ECO:0007669"/>
    <property type="project" value="TreeGrafter"/>
</dbReference>
<dbReference type="InterPro" id="IPR023064">
    <property type="entry name" value="D-ribose_pyranase"/>
</dbReference>
<evidence type="ECO:0000256" key="4">
    <source>
        <dbReference type="ARBA" id="ARBA00023235"/>
    </source>
</evidence>
<dbReference type="AlphaFoldDB" id="A0A7H4PEQ3"/>
<keyword evidence="4 6" id="KW-0413">Isomerase</keyword>
<evidence type="ECO:0000256" key="5">
    <source>
        <dbReference type="ARBA" id="ARBA00023277"/>
    </source>
</evidence>
<evidence type="ECO:0000313" key="6">
    <source>
        <dbReference type="EMBL" id="STW66380.1"/>
    </source>
</evidence>
<reference evidence="6 7" key="1">
    <citation type="submission" date="2018-06" db="EMBL/GenBank/DDBJ databases">
        <authorList>
            <consortium name="Pathogen Informatics"/>
            <person name="Doyle S."/>
        </authorList>
    </citation>
    <scope>NUCLEOTIDE SEQUENCE [LARGE SCALE GENOMIC DNA]</scope>
    <source>
        <strain evidence="6 7">NCTC11685</strain>
    </source>
</reference>